<keyword evidence="2" id="KW-1185">Reference proteome</keyword>
<name>A0ABQ0L5C8_MYCCL</name>
<proteinExistence type="predicted"/>
<gene>
    <name evidence="1" type="ORF">MCHLO_03882</name>
</gene>
<accession>A0ABQ0L5C8</accession>
<evidence type="ECO:0000313" key="1">
    <source>
        <dbReference type="EMBL" id="GAT46349.1"/>
    </source>
</evidence>
<feature type="non-terminal residue" evidence="1">
    <location>
        <position position="159"/>
    </location>
</feature>
<organism evidence="1 2">
    <name type="scientific">Mycena chlorophos</name>
    <name type="common">Agaric fungus</name>
    <name type="synonym">Agaricus chlorophos</name>
    <dbReference type="NCBI Taxonomy" id="658473"/>
    <lineage>
        <taxon>Eukaryota</taxon>
        <taxon>Fungi</taxon>
        <taxon>Dikarya</taxon>
        <taxon>Basidiomycota</taxon>
        <taxon>Agaricomycotina</taxon>
        <taxon>Agaricomycetes</taxon>
        <taxon>Agaricomycetidae</taxon>
        <taxon>Agaricales</taxon>
        <taxon>Marasmiineae</taxon>
        <taxon>Mycenaceae</taxon>
        <taxon>Mycena</taxon>
    </lineage>
</organism>
<reference evidence="1" key="1">
    <citation type="submission" date="2014-09" db="EMBL/GenBank/DDBJ databases">
        <title>Genome sequence of the luminous mushroom Mycena chlorophos for searching fungal bioluminescence genes.</title>
        <authorList>
            <person name="Tanaka Y."/>
            <person name="Kasuga D."/>
            <person name="Oba Y."/>
            <person name="Hase S."/>
            <person name="Sato K."/>
            <person name="Oba Y."/>
            <person name="Sakakibara Y."/>
        </authorList>
    </citation>
    <scope>NUCLEOTIDE SEQUENCE</scope>
</reference>
<sequence>MSTILIRPPFDHTDTVGSTGTSSTISYLSYAFGGTTIRVNQRLRPRRIGRFARTTQWRDGRQTVETVEVFDSADVGHGHHGRMRRRAEDVRIQTLADTPTMGVPTGARQVQPDEFHASSQPLPLRICSAEQLESKPKKWAKLKALGRGIRKTLKFGSKA</sequence>
<dbReference type="Proteomes" id="UP000815677">
    <property type="component" value="Unassembled WGS sequence"/>
</dbReference>
<dbReference type="EMBL" id="DF842331">
    <property type="protein sequence ID" value="GAT46349.1"/>
    <property type="molecule type" value="Genomic_DNA"/>
</dbReference>
<protein>
    <submittedName>
        <fullName evidence="1">Uncharacterized protein</fullName>
    </submittedName>
</protein>
<evidence type="ECO:0000313" key="2">
    <source>
        <dbReference type="Proteomes" id="UP000815677"/>
    </source>
</evidence>